<feature type="chain" id="PRO_5043887750" description="DUF4136 domain-containing protein" evidence="1">
    <location>
        <begin position="22"/>
        <end position="183"/>
    </location>
</feature>
<dbReference type="AlphaFoldDB" id="A0AAV5VG92"/>
<proteinExistence type="predicted"/>
<keyword evidence="1" id="KW-0732">Signal</keyword>
<dbReference type="EMBL" id="BTSY01000003">
    <property type="protein sequence ID" value="GMT17157.1"/>
    <property type="molecule type" value="Genomic_DNA"/>
</dbReference>
<dbReference type="Proteomes" id="UP001432322">
    <property type="component" value="Unassembled WGS sequence"/>
</dbReference>
<accession>A0AAV5VG92</accession>
<organism evidence="2 3">
    <name type="scientific">Pristionchus fissidentatus</name>
    <dbReference type="NCBI Taxonomy" id="1538716"/>
    <lineage>
        <taxon>Eukaryota</taxon>
        <taxon>Metazoa</taxon>
        <taxon>Ecdysozoa</taxon>
        <taxon>Nematoda</taxon>
        <taxon>Chromadorea</taxon>
        <taxon>Rhabditida</taxon>
        <taxon>Rhabditina</taxon>
        <taxon>Diplogasteromorpha</taxon>
        <taxon>Diplogasteroidea</taxon>
        <taxon>Neodiplogasteridae</taxon>
        <taxon>Pristionchus</taxon>
    </lineage>
</organism>
<evidence type="ECO:0008006" key="4">
    <source>
        <dbReference type="Google" id="ProtNLM"/>
    </source>
</evidence>
<evidence type="ECO:0000313" key="3">
    <source>
        <dbReference type="Proteomes" id="UP001432322"/>
    </source>
</evidence>
<name>A0AAV5VG92_9BILA</name>
<evidence type="ECO:0000256" key="1">
    <source>
        <dbReference type="SAM" id="SignalP"/>
    </source>
</evidence>
<feature type="signal peptide" evidence="1">
    <location>
        <begin position="1"/>
        <end position="21"/>
    </location>
</feature>
<gene>
    <name evidence="2" type="ORF">PFISCL1PPCAC_8454</name>
</gene>
<protein>
    <recommendedName>
        <fullName evidence="4">DUF4136 domain-containing protein</fullName>
    </recommendedName>
</protein>
<feature type="non-terminal residue" evidence="2">
    <location>
        <position position="1"/>
    </location>
</feature>
<keyword evidence="3" id="KW-1185">Reference proteome</keyword>
<comment type="caution">
    <text evidence="2">The sequence shown here is derived from an EMBL/GenBank/DDBJ whole genome shotgun (WGS) entry which is preliminary data.</text>
</comment>
<sequence length="183" mass="19328">EHDPTMLSFIVVSTLVTVSLGCAPSSGDPSKNFVTATPKLSFAYSPPLIWTYNTNGTVAPGQAFDEAQAQAHINQDIEFAIIKALQQYGYSSSGISIDNAIVPADVTVGTCEGGAPFEADGDSVAFMCAGAEKQENRIEGAITVKSPVPLSGSQWESIALRIYSSLIATAGVRFYDLIEVSEK</sequence>
<evidence type="ECO:0000313" key="2">
    <source>
        <dbReference type="EMBL" id="GMT17157.1"/>
    </source>
</evidence>
<reference evidence="2" key="1">
    <citation type="submission" date="2023-10" db="EMBL/GenBank/DDBJ databases">
        <title>Genome assembly of Pristionchus species.</title>
        <authorList>
            <person name="Yoshida K."/>
            <person name="Sommer R.J."/>
        </authorList>
    </citation>
    <scope>NUCLEOTIDE SEQUENCE</scope>
    <source>
        <strain evidence="2">RS5133</strain>
    </source>
</reference>